<evidence type="ECO:0000259" key="2">
    <source>
        <dbReference type="Pfam" id="PF14021"/>
    </source>
</evidence>
<dbReference type="AlphaFoldDB" id="A0A090CFL2"/>
<evidence type="ECO:0000256" key="1">
    <source>
        <dbReference type="SAM" id="SignalP"/>
    </source>
</evidence>
<keyword evidence="4" id="KW-1185">Reference proteome</keyword>
<sequence>MIRQLLLAALPLVFANPLPVPEEAANADVAAAADIALPPHWHQGGRGSSSSSSTCGKLNGPRYCKGTAYNPSQTNKYLCGDSRLGPTRLPRREPLDSITEFYDRFGGLCPGVFLDTWFNVTGTGWWWYPEENGFVLGESGLPIVGEVTLGRGTLLDRFGGETGTFVSPAGAGYQQRALPPTNLNTPADTGVSYNYHVYSVLVPFVVRSGPIRPWFGQPGNGVQFELPKTVAELIVDGVLKAEDVRIVLP</sequence>
<reference evidence="3 4" key="1">
    <citation type="journal article" date="2008" name="Genome Biol.">
        <title>The genome sequence of the model ascomycete fungus Podospora anserina.</title>
        <authorList>
            <person name="Espagne E."/>
            <person name="Lespinet O."/>
            <person name="Malagnac F."/>
            <person name="Da Silva C."/>
            <person name="Jaillon O."/>
            <person name="Porcel B.M."/>
            <person name="Couloux A."/>
            <person name="Aury J.-M."/>
            <person name="Segurens B."/>
            <person name="Poulain J."/>
            <person name="Anthouard V."/>
            <person name="Grossetete S."/>
            <person name="Khalili H."/>
            <person name="Coppin E."/>
            <person name="Dequard-Chablat M."/>
            <person name="Picard M."/>
            <person name="Contamine V."/>
            <person name="Arnaise S."/>
            <person name="Bourdais A."/>
            <person name="Berteaux-Lecellier V."/>
            <person name="Gautheret D."/>
            <person name="de Vries R.P."/>
            <person name="Battaglia E."/>
            <person name="Coutinho P.M."/>
            <person name="Danchin E.G.J."/>
            <person name="Henrissat B."/>
            <person name="El Khoury R."/>
            <person name="Sainsard-Chanet A."/>
            <person name="Boivin A."/>
            <person name="Pinan-Lucarre B."/>
            <person name="Sellem C.H."/>
            <person name="Debuchy R."/>
            <person name="Wincker P."/>
            <person name="Weissenbach J."/>
            <person name="Silar P."/>
        </authorList>
    </citation>
    <scope>NUCLEOTIDE SEQUENCE [LARGE SCALE GENOMIC DNA]</scope>
    <source>
        <strain evidence="4">S / ATCC MYA-4624 / DSM 980 / FGSC 10383</strain>
    </source>
</reference>
<accession>A0A090CFL2</accession>
<dbReference type="InParanoid" id="A0A090CFL2"/>
<dbReference type="GO" id="GO:0050135">
    <property type="term" value="F:NADP+ nucleosidase activity"/>
    <property type="evidence" value="ECO:0007669"/>
    <property type="project" value="InterPro"/>
</dbReference>
<dbReference type="InterPro" id="IPR025331">
    <property type="entry name" value="TNT"/>
</dbReference>
<feature type="domain" description="TNT" evidence="2">
    <location>
        <begin position="148"/>
        <end position="240"/>
    </location>
</feature>
<evidence type="ECO:0000313" key="3">
    <source>
        <dbReference type="EMBL" id="CDP26625.1"/>
    </source>
</evidence>
<feature type="signal peptide" evidence="1">
    <location>
        <begin position="1"/>
        <end position="15"/>
    </location>
</feature>
<organism evidence="3 4">
    <name type="scientific">Podospora anserina (strain S / ATCC MYA-4624 / DSM 980 / FGSC 10383)</name>
    <name type="common">Pleurage anserina</name>
    <dbReference type="NCBI Taxonomy" id="515849"/>
    <lineage>
        <taxon>Eukaryota</taxon>
        <taxon>Fungi</taxon>
        <taxon>Dikarya</taxon>
        <taxon>Ascomycota</taxon>
        <taxon>Pezizomycotina</taxon>
        <taxon>Sordariomycetes</taxon>
        <taxon>Sordariomycetidae</taxon>
        <taxon>Sordariales</taxon>
        <taxon>Podosporaceae</taxon>
        <taxon>Podospora</taxon>
        <taxon>Podospora anserina</taxon>
    </lineage>
</organism>
<dbReference type="eggNOG" id="ENOG502S1C9">
    <property type="taxonomic scope" value="Eukaryota"/>
</dbReference>
<dbReference type="PANTHER" id="PTHR42059">
    <property type="entry name" value="TNT DOMAIN-CONTAINING PROTEIN"/>
    <property type="match status" value="1"/>
</dbReference>
<protein>
    <recommendedName>
        <fullName evidence="2">TNT domain-containing protein</fullName>
    </recommendedName>
</protein>
<dbReference type="Pfam" id="PF14021">
    <property type="entry name" value="TNT"/>
    <property type="match status" value="1"/>
</dbReference>
<reference evidence="4" key="2">
    <citation type="journal article" date="2014" name="Genetics">
        <title>Maintaining two mating types: Structure of the mating type locus and its role in heterokaryosis in Podospora anserina.</title>
        <authorList>
            <person name="Grognet P."/>
            <person name="Bidard F."/>
            <person name="Kuchly C."/>
            <person name="Tong L.C.H."/>
            <person name="Coppin E."/>
            <person name="Benkhali J.A."/>
            <person name="Couloux A."/>
            <person name="Wincker P."/>
            <person name="Debuchy R."/>
            <person name="Silar P."/>
        </authorList>
    </citation>
    <scope>GENOME REANNOTATION</scope>
    <source>
        <strain evidence="4">S / ATCC MYA-4624 / DSM 980 / FGSC 10383</strain>
    </source>
</reference>
<proteinExistence type="predicted"/>
<feature type="chain" id="PRO_5012904162" description="TNT domain-containing protein" evidence="1">
    <location>
        <begin position="16"/>
        <end position="249"/>
    </location>
</feature>
<dbReference type="PANTHER" id="PTHR42059:SF1">
    <property type="entry name" value="TNT DOMAIN-CONTAINING PROTEIN"/>
    <property type="match status" value="1"/>
</dbReference>
<evidence type="ECO:0000313" key="4">
    <source>
        <dbReference type="Proteomes" id="UP000001197"/>
    </source>
</evidence>
<name>A0A090CFL2_PODAN</name>
<dbReference type="Proteomes" id="UP000001197">
    <property type="component" value="Chromosome 3"/>
</dbReference>
<keyword evidence="1" id="KW-0732">Signal</keyword>
<dbReference type="EMBL" id="FO904938">
    <property type="protein sequence ID" value="CDP26625.1"/>
    <property type="molecule type" value="Genomic_DNA"/>
</dbReference>
<dbReference type="InterPro" id="IPR053024">
    <property type="entry name" value="Fungal_surface_NADase"/>
</dbReference>